<comment type="similarity">
    <text evidence="1">Belongs to the bacterial solute-binding protein ModA family.</text>
</comment>
<keyword evidence="2 4" id="KW-0479">Metal-binding</keyword>
<dbReference type="PANTHER" id="PTHR30632:SF14">
    <property type="entry name" value="TUNGSTATE_MOLYBDATE_CHROMATE-BINDING PROTEIN MODA"/>
    <property type="match status" value="1"/>
</dbReference>
<dbReference type="GO" id="GO:0046872">
    <property type="term" value="F:metal ion binding"/>
    <property type="evidence" value="ECO:0007669"/>
    <property type="project" value="UniProtKB-KW"/>
</dbReference>
<evidence type="ECO:0000256" key="1">
    <source>
        <dbReference type="ARBA" id="ARBA00009175"/>
    </source>
</evidence>
<keyword evidence="7" id="KW-1185">Reference proteome</keyword>
<dbReference type="NCBIfam" id="TIGR01256">
    <property type="entry name" value="modA"/>
    <property type="match status" value="1"/>
</dbReference>
<dbReference type="AlphaFoldDB" id="A0A0X8X6E8"/>
<dbReference type="GO" id="GO:0030973">
    <property type="term" value="F:molybdate ion binding"/>
    <property type="evidence" value="ECO:0007669"/>
    <property type="project" value="InterPro"/>
</dbReference>
<dbReference type="SUPFAM" id="SSF53850">
    <property type="entry name" value="Periplasmic binding protein-like II"/>
    <property type="match status" value="1"/>
</dbReference>
<feature type="signal peptide" evidence="5">
    <location>
        <begin position="1"/>
        <end position="25"/>
    </location>
</feature>
<evidence type="ECO:0000313" key="7">
    <source>
        <dbReference type="Proteomes" id="UP000218890"/>
    </source>
</evidence>
<dbReference type="Proteomes" id="UP000218890">
    <property type="component" value="Chromosome"/>
</dbReference>
<feature type="binding site" evidence="4">
    <location>
        <position position="62"/>
    </location>
    <ligand>
        <name>molybdate</name>
        <dbReference type="ChEBI" id="CHEBI:36264"/>
    </ligand>
</feature>
<keyword evidence="4" id="KW-0500">Molybdenum</keyword>
<dbReference type="EMBL" id="AP017372">
    <property type="protein sequence ID" value="BAU56386.1"/>
    <property type="molecule type" value="Genomic_DNA"/>
</dbReference>
<dbReference type="Pfam" id="PF13531">
    <property type="entry name" value="SBP_bac_11"/>
    <property type="match status" value="1"/>
</dbReference>
<dbReference type="PANTHER" id="PTHR30632">
    <property type="entry name" value="MOLYBDATE-BINDING PERIPLASMIC PROTEIN"/>
    <property type="match status" value="1"/>
</dbReference>
<dbReference type="Gene3D" id="3.40.190.10">
    <property type="entry name" value="Periplasmic binding protein-like II"/>
    <property type="match status" value="2"/>
</dbReference>
<dbReference type="InterPro" id="IPR005950">
    <property type="entry name" value="ModA"/>
</dbReference>
<proteinExistence type="inferred from homology"/>
<gene>
    <name evidence="6" type="primary">modB_1</name>
    <name evidence="6" type="ORF">HH1059_23160</name>
</gene>
<reference evidence="6" key="1">
    <citation type="submission" date="2016-02" db="EMBL/GenBank/DDBJ databases">
        <title>Halorhodospira halochloris DSM-1059 complete genome, version 2.</title>
        <authorList>
            <person name="Tsukatani Y."/>
        </authorList>
    </citation>
    <scope>NUCLEOTIDE SEQUENCE</scope>
    <source>
        <strain evidence="6">DSM 1059</strain>
    </source>
</reference>
<protein>
    <submittedName>
        <fullName evidence="6">Molybdenum ABC transporter</fullName>
    </submittedName>
</protein>
<dbReference type="InterPro" id="IPR044084">
    <property type="entry name" value="AvModA-like_subst-bd"/>
</dbReference>
<evidence type="ECO:0000256" key="3">
    <source>
        <dbReference type="ARBA" id="ARBA00022729"/>
    </source>
</evidence>
<keyword evidence="3 5" id="KW-0732">Signal</keyword>
<evidence type="ECO:0000313" key="6">
    <source>
        <dbReference type="EMBL" id="BAU56386.1"/>
    </source>
</evidence>
<feature type="chain" id="PRO_5007071559" evidence="5">
    <location>
        <begin position="26"/>
        <end position="256"/>
    </location>
</feature>
<evidence type="ECO:0000256" key="4">
    <source>
        <dbReference type="PIRSR" id="PIRSR004846-1"/>
    </source>
</evidence>
<evidence type="ECO:0000256" key="2">
    <source>
        <dbReference type="ARBA" id="ARBA00022723"/>
    </source>
</evidence>
<dbReference type="RefSeq" id="WP_096406162.1">
    <property type="nucleotide sequence ID" value="NZ_AP017372.2"/>
</dbReference>
<dbReference type="CDD" id="cd13539">
    <property type="entry name" value="PBP2_AvModA"/>
    <property type="match status" value="1"/>
</dbReference>
<accession>A0A0X8X6E8</accession>
<dbReference type="OrthoDB" id="9785015at2"/>
<dbReference type="InterPro" id="IPR050682">
    <property type="entry name" value="ModA/WtpA"/>
</dbReference>
<dbReference type="KEGG" id="hhk:HH1059_23160"/>
<sequence length="256" mass="28208">MKNTAQLTTITALCCTILLTPLVAAAELRVASAANFLSTIKELAAQYEDQTGQQIRISSGSSGALYAQISNGAPFDLFFSADVKRAEALVDDGMAYADSRFTYALGIPILWSDREDWLEDPQETLRAGDFRFITIAEPRNAPYGAAAKQILSDLDLWQRFTQEGRIIRAQNLTQAYSHVASGAADLGFLALSQLKDKEGEIPGSFWRPPAELFSPIEQQAVILKRAEDHNAAREFTDWLRGDEARDMIEQAGYAIP</sequence>
<organism evidence="6 7">
    <name type="scientific">Halorhodospira halochloris</name>
    <name type="common">Ectothiorhodospira halochloris</name>
    <dbReference type="NCBI Taxonomy" id="1052"/>
    <lineage>
        <taxon>Bacteria</taxon>
        <taxon>Pseudomonadati</taxon>
        <taxon>Pseudomonadota</taxon>
        <taxon>Gammaproteobacteria</taxon>
        <taxon>Chromatiales</taxon>
        <taxon>Ectothiorhodospiraceae</taxon>
        <taxon>Halorhodospira</taxon>
    </lineage>
</organism>
<dbReference type="GO" id="GO:0015689">
    <property type="term" value="P:molybdate ion transport"/>
    <property type="evidence" value="ECO:0007669"/>
    <property type="project" value="InterPro"/>
</dbReference>
<dbReference type="PIRSF" id="PIRSF004846">
    <property type="entry name" value="ModA"/>
    <property type="match status" value="1"/>
</dbReference>
<name>A0A0X8X6E8_HALHR</name>
<evidence type="ECO:0000256" key="5">
    <source>
        <dbReference type="SAM" id="SignalP"/>
    </source>
</evidence>